<dbReference type="Gene3D" id="1.20.1250.20">
    <property type="entry name" value="MFS general substrate transporter like domains"/>
    <property type="match status" value="1"/>
</dbReference>
<feature type="transmembrane region" description="Helical" evidence="7">
    <location>
        <begin position="334"/>
        <end position="354"/>
    </location>
</feature>
<dbReference type="CDD" id="cd06173">
    <property type="entry name" value="MFS_MefA_like"/>
    <property type="match status" value="1"/>
</dbReference>
<feature type="transmembrane region" description="Helical" evidence="7">
    <location>
        <begin position="397"/>
        <end position="417"/>
    </location>
</feature>
<feature type="transmembrane region" description="Helical" evidence="7">
    <location>
        <begin position="366"/>
        <end position="391"/>
    </location>
</feature>
<dbReference type="SUPFAM" id="SSF103473">
    <property type="entry name" value="MFS general substrate transporter"/>
    <property type="match status" value="1"/>
</dbReference>
<dbReference type="InterPro" id="IPR036259">
    <property type="entry name" value="MFS_trans_sf"/>
</dbReference>
<keyword evidence="2" id="KW-1003">Cell membrane</keyword>
<dbReference type="Pfam" id="PF07690">
    <property type="entry name" value="MFS_1"/>
    <property type="match status" value="1"/>
</dbReference>
<evidence type="ECO:0000313" key="9">
    <source>
        <dbReference type="Proteomes" id="UP000278422"/>
    </source>
</evidence>
<evidence type="ECO:0000256" key="7">
    <source>
        <dbReference type="SAM" id="Phobius"/>
    </source>
</evidence>
<dbReference type="EMBL" id="PQNQ01000057">
    <property type="protein sequence ID" value="RRQ01542.1"/>
    <property type="molecule type" value="Genomic_DNA"/>
</dbReference>
<dbReference type="PANTHER" id="PTHR23513">
    <property type="entry name" value="INTEGRAL MEMBRANE EFFLUX PROTEIN-RELATED"/>
    <property type="match status" value="1"/>
</dbReference>
<feature type="transmembrane region" description="Helical" evidence="7">
    <location>
        <begin position="310"/>
        <end position="328"/>
    </location>
</feature>
<keyword evidence="3 7" id="KW-0812">Transmembrane</keyword>
<feature type="transmembrane region" description="Helical" evidence="7">
    <location>
        <begin position="249"/>
        <end position="271"/>
    </location>
</feature>
<evidence type="ECO:0000256" key="3">
    <source>
        <dbReference type="ARBA" id="ARBA00022692"/>
    </source>
</evidence>
<evidence type="ECO:0000256" key="5">
    <source>
        <dbReference type="ARBA" id="ARBA00023136"/>
    </source>
</evidence>
<evidence type="ECO:0000256" key="1">
    <source>
        <dbReference type="ARBA" id="ARBA00004651"/>
    </source>
</evidence>
<protein>
    <submittedName>
        <fullName evidence="8">MFS transporter</fullName>
    </submittedName>
</protein>
<dbReference type="PANTHER" id="PTHR23513:SF6">
    <property type="entry name" value="MAJOR FACILITATOR SUPERFAMILY ASSOCIATED DOMAIN-CONTAINING PROTEIN"/>
    <property type="match status" value="1"/>
</dbReference>
<evidence type="ECO:0000256" key="4">
    <source>
        <dbReference type="ARBA" id="ARBA00022989"/>
    </source>
</evidence>
<reference evidence="8 9" key="1">
    <citation type="submission" date="2018-01" db="EMBL/GenBank/DDBJ databases">
        <title>Twenty Corynebacterium bovis Genomes.</title>
        <authorList>
            <person name="Gulvik C.A."/>
        </authorList>
    </citation>
    <scope>NUCLEOTIDE SEQUENCE [LARGE SCALE GENOMIC DNA]</scope>
    <source>
        <strain evidence="8 9">16-2004</strain>
    </source>
</reference>
<accession>A0A3R8PJS0</accession>
<keyword evidence="9" id="KW-1185">Reference proteome</keyword>
<dbReference type="GO" id="GO:0022857">
    <property type="term" value="F:transmembrane transporter activity"/>
    <property type="evidence" value="ECO:0007669"/>
    <property type="project" value="InterPro"/>
</dbReference>
<organism evidence="8 9">
    <name type="scientific">Corynebacterium bovis</name>
    <dbReference type="NCBI Taxonomy" id="36808"/>
    <lineage>
        <taxon>Bacteria</taxon>
        <taxon>Bacillati</taxon>
        <taxon>Actinomycetota</taxon>
        <taxon>Actinomycetes</taxon>
        <taxon>Mycobacteriales</taxon>
        <taxon>Corynebacteriaceae</taxon>
        <taxon>Corynebacterium</taxon>
    </lineage>
</organism>
<comment type="caution">
    <text evidence="8">The sequence shown here is derived from an EMBL/GenBank/DDBJ whole genome shotgun (WGS) entry which is preliminary data.</text>
</comment>
<keyword evidence="4 7" id="KW-1133">Transmembrane helix</keyword>
<name>A0A3R8PJS0_9CORY</name>
<proteinExistence type="predicted"/>
<feature type="region of interest" description="Disordered" evidence="6">
    <location>
        <begin position="201"/>
        <end position="232"/>
    </location>
</feature>
<comment type="subcellular location">
    <subcellularLocation>
        <location evidence="1">Cell membrane</location>
        <topology evidence="1">Multi-pass membrane protein</topology>
    </subcellularLocation>
</comment>
<sequence>MSAPVIVRSPAFAAVWVGQVLTQTAGRMAQVGVVWWLVSAASGGHPGSRAGILLTVATLPAVLFVHLVSRLIARGRHRRTLVLACLGAAVVAALATAASVAGTVPLVLACLVCLLLATCQAVFDPCVTTSVPELVEDRDIEAATGFELSTQSAAGLAGGFLGPVVVDAVGVTGLFAACTAGYLVAAGVVSLSGIARVGGSAGPRSGTSSPDGAGVPQSATVPDPVAPETPTPARGPWAVLAAMPRIRTILLCFTAANLFTTAVFVVMPLFARTVLHGTGATASLFEAALGAGTILGAATGSSLRGRATTTGGICLGVAAVAFAAPGVLPSRPVTAAGLLVAGWCIGAIGVRFVSMFQRTVPAADKPAFFAVMQALVSATLPVASLVFGALGDVVDVRVLWVVQGVGLVPVAVALWAVGRRGEVAR</sequence>
<dbReference type="GO" id="GO:0005886">
    <property type="term" value="C:plasma membrane"/>
    <property type="evidence" value="ECO:0007669"/>
    <property type="project" value="UniProtKB-SubCell"/>
</dbReference>
<feature type="transmembrane region" description="Helical" evidence="7">
    <location>
        <begin position="50"/>
        <end position="69"/>
    </location>
</feature>
<feature type="transmembrane region" description="Helical" evidence="7">
    <location>
        <begin position="81"/>
        <end position="100"/>
    </location>
</feature>
<dbReference type="Proteomes" id="UP000278422">
    <property type="component" value="Unassembled WGS sequence"/>
</dbReference>
<keyword evidence="5 7" id="KW-0472">Membrane</keyword>
<feature type="transmembrane region" description="Helical" evidence="7">
    <location>
        <begin position="277"/>
        <end position="298"/>
    </location>
</feature>
<dbReference type="AlphaFoldDB" id="A0A3R8PJS0"/>
<gene>
    <name evidence="8" type="ORF">CXF42_10755</name>
</gene>
<dbReference type="InterPro" id="IPR011701">
    <property type="entry name" value="MFS"/>
</dbReference>
<evidence type="ECO:0000256" key="6">
    <source>
        <dbReference type="SAM" id="MobiDB-lite"/>
    </source>
</evidence>
<evidence type="ECO:0000256" key="2">
    <source>
        <dbReference type="ARBA" id="ARBA00022475"/>
    </source>
</evidence>
<evidence type="ECO:0000313" key="8">
    <source>
        <dbReference type="EMBL" id="RRQ01542.1"/>
    </source>
</evidence>